<reference evidence="1 2" key="1">
    <citation type="submission" date="2019-01" db="EMBL/GenBank/DDBJ databases">
        <title>Genome sequences of Streptomyces and Rhizobium isolates collected from root and soil.</title>
        <authorList>
            <person name="Chhettri S."/>
            <person name="Sevigny J.L."/>
            <person name="Sen A."/>
            <person name="Ennis N."/>
            <person name="Tisa L."/>
        </authorList>
    </citation>
    <scope>NUCLEOTIDE SEQUENCE [LARGE SCALE GENOMIC DNA]</scope>
    <source>
        <strain evidence="1 2">San01</strain>
    </source>
</reference>
<evidence type="ECO:0000313" key="2">
    <source>
        <dbReference type="Proteomes" id="UP000283128"/>
    </source>
</evidence>
<dbReference type="Proteomes" id="UP000283128">
    <property type="component" value="Unassembled WGS sequence"/>
</dbReference>
<accession>A0A3S2YQ13</accession>
<keyword evidence="2" id="KW-1185">Reference proteome</keyword>
<name>A0A3S2YQ13_9ACTN</name>
<comment type="caution">
    <text evidence="1">The sequence shown here is derived from an EMBL/GenBank/DDBJ whole genome shotgun (WGS) entry which is preliminary data.</text>
</comment>
<sequence length="107" mass="11200">MIRLPDRHRAFATRCAKLAVGYEATSLVAVLNECGPGVRAARWSSGAGWAGTRRGAPDVGGAHQADQLVQVVVIDIGGAVPVAAPVDDEQPMTVRSMVTSNPLPRRA</sequence>
<dbReference type="EMBL" id="RZYA01000028">
    <property type="protein sequence ID" value="RVU16275.1"/>
    <property type="molecule type" value="Genomic_DNA"/>
</dbReference>
<proteinExistence type="predicted"/>
<evidence type="ECO:0000313" key="1">
    <source>
        <dbReference type="EMBL" id="RVU16275.1"/>
    </source>
</evidence>
<protein>
    <submittedName>
        <fullName evidence="1">Uncharacterized protein</fullName>
    </submittedName>
</protein>
<organism evidence="1 2">
    <name type="scientific">Streptomyces antnestii</name>
    <dbReference type="NCBI Taxonomy" id="2494256"/>
    <lineage>
        <taxon>Bacteria</taxon>
        <taxon>Bacillati</taxon>
        <taxon>Actinomycetota</taxon>
        <taxon>Actinomycetes</taxon>
        <taxon>Kitasatosporales</taxon>
        <taxon>Streptomycetaceae</taxon>
        <taxon>Streptomyces</taxon>
    </lineage>
</organism>
<dbReference type="AlphaFoldDB" id="A0A3S2YQ13"/>
<gene>
    <name evidence="1" type="ORF">EOT10_37050</name>
</gene>